<evidence type="ECO:0000313" key="11">
    <source>
        <dbReference type="RefSeq" id="XP_025072469.1"/>
    </source>
</evidence>
<evidence type="ECO:0000256" key="2">
    <source>
        <dbReference type="ARBA" id="ARBA00022723"/>
    </source>
</evidence>
<evidence type="ECO:0000313" key="10">
    <source>
        <dbReference type="Proteomes" id="UP000189705"/>
    </source>
</evidence>
<evidence type="ECO:0000256" key="7">
    <source>
        <dbReference type="PROSITE-ProRule" id="PRU00027"/>
    </source>
</evidence>
<dbReference type="RefSeq" id="XP_025072470.1">
    <property type="nucleotide sequence ID" value="XM_025216685.1"/>
</dbReference>
<keyword evidence="6" id="KW-0539">Nucleus</keyword>
<keyword evidence="4" id="KW-0862">Zinc</keyword>
<dbReference type="SUPFAM" id="SSF57667">
    <property type="entry name" value="beta-beta-alpha zinc fingers"/>
    <property type="match status" value="1"/>
</dbReference>
<keyword evidence="2" id="KW-0479">Metal-binding</keyword>
<evidence type="ECO:0000256" key="3">
    <source>
        <dbReference type="ARBA" id="ARBA00022771"/>
    </source>
</evidence>
<dbReference type="SUPFAM" id="SSF53098">
    <property type="entry name" value="Ribonuclease H-like"/>
    <property type="match status" value="1"/>
</dbReference>
<feature type="domain" description="BED-type" evidence="9">
    <location>
        <begin position="222"/>
        <end position="272"/>
    </location>
</feature>
<feature type="compositionally biased region" description="Polar residues" evidence="8">
    <location>
        <begin position="24"/>
        <end position="54"/>
    </location>
</feature>
<dbReference type="Pfam" id="PF02892">
    <property type="entry name" value="zf-BED"/>
    <property type="match status" value="1"/>
</dbReference>
<gene>
    <name evidence="11 12 13 14 15" type="primary">LOC106722833</name>
</gene>
<feature type="region of interest" description="Disordered" evidence="8">
    <location>
        <begin position="1"/>
        <end position="61"/>
    </location>
</feature>
<evidence type="ECO:0000313" key="12">
    <source>
        <dbReference type="RefSeq" id="XP_025072470.1"/>
    </source>
</evidence>
<evidence type="ECO:0000256" key="4">
    <source>
        <dbReference type="ARBA" id="ARBA00022833"/>
    </source>
</evidence>
<dbReference type="PANTHER" id="PTHR47241">
    <property type="entry name" value="FINGER PROTEIN, PUTATIVE-RELATED"/>
    <property type="match status" value="1"/>
</dbReference>
<dbReference type="Proteomes" id="UP000189705">
    <property type="component" value="Unplaced"/>
</dbReference>
<dbReference type="GO" id="GO:0046983">
    <property type="term" value="F:protein dimerization activity"/>
    <property type="evidence" value="ECO:0007669"/>
    <property type="project" value="InterPro"/>
</dbReference>
<keyword evidence="5" id="KW-0238">DNA-binding</keyword>
<dbReference type="InterPro" id="IPR012337">
    <property type="entry name" value="RNaseH-like_sf"/>
</dbReference>
<dbReference type="SUPFAM" id="SSF140996">
    <property type="entry name" value="Hermes dimerisation domain"/>
    <property type="match status" value="1"/>
</dbReference>
<evidence type="ECO:0000313" key="13">
    <source>
        <dbReference type="RefSeq" id="XP_025072471.1"/>
    </source>
</evidence>
<feature type="compositionally biased region" description="Polar residues" evidence="8">
    <location>
        <begin position="1"/>
        <end position="16"/>
    </location>
</feature>
<evidence type="ECO:0000313" key="15">
    <source>
        <dbReference type="RefSeq" id="XP_025072473.1"/>
    </source>
</evidence>
<feature type="region of interest" description="Disordered" evidence="8">
    <location>
        <begin position="745"/>
        <end position="767"/>
    </location>
</feature>
<comment type="subcellular location">
    <subcellularLocation>
        <location evidence="1">Nucleus</location>
    </subcellularLocation>
</comment>
<dbReference type="GO" id="GO:0003677">
    <property type="term" value="F:DNA binding"/>
    <property type="evidence" value="ECO:0007669"/>
    <property type="project" value="UniProtKB-KW"/>
</dbReference>
<dbReference type="InterPro" id="IPR003656">
    <property type="entry name" value="Znf_BED"/>
</dbReference>
<organism evidence="10 13">
    <name type="scientific">Alligator sinensis</name>
    <name type="common">Chinese alligator</name>
    <dbReference type="NCBI Taxonomy" id="38654"/>
    <lineage>
        <taxon>Eukaryota</taxon>
        <taxon>Metazoa</taxon>
        <taxon>Chordata</taxon>
        <taxon>Craniata</taxon>
        <taxon>Vertebrata</taxon>
        <taxon>Euteleostomi</taxon>
        <taxon>Archelosauria</taxon>
        <taxon>Archosauria</taxon>
        <taxon>Crocodylia</taxon>
        <taxon>Alligatoridae</taxon>
        <taxon>Alligatorinae</taxon>
        <taxon>Alligator</taxon>
    </lineage>
</organism>
<dbReference type="KEGG" id="asn:106722833"/>
<dbReference type="GO" id="GO:0008270">
    <property type="term" value="F:zinc ion binding"/>
    <property type="evidence" value="ECO:0007669"/>
    <property type="project" value="UniProtKB-KW"/>
</dbReference>
<proteinExistence type="predicted"/>
<dbReference type="SMART" id="SM00614">
    <property type="entry name" value="ZnF_BED"/>
    <property type="match status" value="1"/>
</dbReference>
<dbReference type="RefSeq" id="XP_025072471.1">
    <property type="nucleotide sequence ID" value="XM_025216686.1"/>
</dbReference>
<evidence type="ECO:0000256" key="5">
    <source>
        <dbReference type="ARBA" id="ARBA00023125"/>
    </source>
</evidence>
<name>A0A3Q0HKI3_ALLSI</name>
<evidence type="ECO:0000259" key="9">
    <source>
        <dbReference type="PROSITE" id="PS50808"/>
    </source>
</evidence>
<dbReference type="InterPro" id="IPR036236">
    <property type="entry name" value="Znf_C2H2_sf"/>
</dbReference>
<dbReference type="GeneID" id="106722833"/>
<keyword evidence="3 7" id="KW-0863">Zinc-finger</keyword>
<feature type="compositionally biased region" description="Acidic residues" evidence="8">
    <location>
        <begin position="900"/>
        <end position="918"/>
    </location>
</feature>
<dbReference type="PANTHER" id="PTHR47241:SF1">
    <property type="entry name" value="BED-TYPE DOMAIN-CONTAINING PROTEIN"/>
    <property type="match status" value="1"/>
</dbReference>
<feature type="region of interest" description="Disordered" evidence="8">
    <location>
        <begin position="97"/>
        <end position="151"/>
    </location>
</feature>
<dbReference type="InterPro" id="IPR052865">
    <property type="entry name" value="Zinc_finger_BED"/>
</dbReference>
<feature type="compositionally biased region" description="Polar residues" evidence="8">
    <location>
        <begin position="748"/>
        <end position="760"/>
    </location>
</feature>
<evidence type="ECO:0000313" key="14">
    <source>
        <dbReference type="RefSeq" id="XP_025072472.1"/>
    </source>
</evidence>
<sequence>MKRSNRSNTGWRNLSAKQPRVSPNHMTGISPNAGSALELSSQPGTSVSHQSPESATEKHHLSVPAVSGIIGESGTGGPLFIPDEVLQVIKAEADEDGASVAGEAGSSGGDTFSGYSSGVDGEAPMDPITPEGMEGEEEVSDGLGHSGGLEGEVKHPVLINSYFASIQKQSKQALQIGGEISPEPREAITDNKAEENSHTVVPTTSYVPGVRVQGTRPGRYHRQKSWVWEYFSIDPGDPTRVTCMICQQMVKRGTDPKRLGTSSLGNHIKHNHNVVYMHQKNLSGQQPGTGGATEPHSTLHGATLKQRPECSTSRAPAITKRLGTYASHLSVSESVQSSTKYHRAHPRALALNAACAKMLALDLLPFSHVEGEGFREMMAAAAPRWQGPSRSFFSKRAVPELCRAVKASVLQALRGCKGGRVHLAVDMWTSGQTTDYMSISAHWVSLSNSSILRQHATLFMCGLEKQHSARHVLERLQAVIGEWLTPLSLSPGFVASDDGQRVRRALREGGFPHVMCLAHCLALVVREFLHSNEEVDRVLAATRKICTYFSCSYAARHLLWELQVENHLPRHQLKKEVAARWSSTLRMLERLYEQRAAIQACLRRSAQAQRDRGLHLAPGDWPLIHALCQILRPFDDATKLVSGANVGISQAIPLICLLEKKLLSLVQQYEGEGNETGLALAHSLLQTLQGNRQIMEIRSQEHYILATYMDPRFKNNMAAFMPSGDSSLHCWTQRLIDEVAENIRDTSETSTGQRQQQCEGSASDRGRSLWDSLEDFGLISVAPASQDSAKAQAAQIVEGYLQDTVLMSASAEPLLYWQLKRDVWLPLFQVAVQHLSCPPSSLYSEQLFTTAATIVKNRRTCLSTGSVESLAFIKMNKHLLPREYRVPEHVAGGQDVALQDIEEEEEEEEEEEMDDIME</sequence>
<dbReference type="InterPro" id="IPR008906">
    <property type="entry name" value="HATC_C_dom"/>
</dbReference>
<accession>A0A3Q0HKI3</accession>
<dbReference type="GO" id="GO:0005634">
    <property type="term" value="C:nucleus"/>
    <property type="evidence" value="ECO:0007669"/>
    <property type="project" value="UniProtKB-SubCell"/>
</dbReference>
<dbReference type="RefSeq" id="XP_025072469.1">
    <property type="nucleotide sequence ID" value="XM_025216684.1"/>
</dbReference>
<feature type="region of interest" description="Disordered" evidence="8">
    <location>
        <begin position="895"/>
        <end position="918"/>
    </location>
</feature>
<evidence type="ECO:0000256" key="8">
    <source>
        <dbReference type="SAM" id="MobiDB-lite"/>
    </source>
</evidence>
<dbReference type="Pfam" id="PF05699">
    <property type="entry name" value="Dimer_Tnp_hAT"/>
    <property type="match status" value="1"/>
</dbReference>
<keyword evidence="10" id="KW-1185">Reference proteome</keyword>
<reference evidence="11 12" key="1">
    <citation type="submission" date="2025-04" db="UniProtKB">
        <authorList>
            <consortium name="RefSeq"/>
        </authorList>
    </citation>
    <scope>IDENTIFICATION</scope>
</reference>
<feature type="region of interest" description="Disordered" evidence="8">
    <location>
        <begin position="283"/>
        <end position="311"/>
    </location>
</feature>
<dbReference type="AlphaFoldDB" id="A0A3Q0HKI3"/>
<evidence type="ECO:0000256" key="6">
    <source>
        <dbReference type="ARBA" id="ARBA00023242"/>
    </source>
</evidence>
<dbReference type="RefSeq" id="XP_025072472.1">
    <property type="nucleotide sequence ID" value="XM_025216687.1"/>
</dbReference>
<evidence type="ECO:0000256" key="1">
    <source>
        <dbReference type="ARBA" id="ARBA00004123"/>
    </source>
</evidence>
<dbReference type="PROSITE" id="PS50808">
    <property type="entry name" value="ZF_BED"/>
    <property type="match status" value="1"/>
</dbReference>
<protein>
    <submittedName>
        <fullName evidence="11 12">Zinc finger BED domain-containing protein 6-like</fullName>
    </submittedName>
</protein>
<dbReference type="RefSeq" id="XP_025072473.1">
    <property type="nucleotide sequence ID" value="XM_025216688.1"/>
</dbReference>